<feature type="domain" description="Helix-turn-helix" evidence="4">
    <location>
        <begin position="445"/>
        <end position="492"/>
    </location>
</feature>
<reference evidence="6" key="1">
    <citation type="submission" date="2021-02" db="EMBL/GenBank/DDBJ databases">
        <authorList>
            <person name="Nowell W R."/>
        </authorList>
    </citation>
    <scope>NUCLEOTIDE SEQUENCE</scope>
</reference>
<evidence type="ECO:0000259" key="3">
    <source>
        <dbReference type="Pfam" id="PF00487"/>
    </source>
</evidence>
<dbReference type="PANTHER" id="PTHR21301:SF10">
    <property type="entry name" value="REVERSE TRANSCRIPTASE DOMAIN-CONTAINING PROTEIN"/>
    <property type="match status" value="1"/>
</dbReference>
<dbReference type="Proteomes" id="UP000682733">
    <property type="component" value="Unassembled WGS sequence"/>
</dbReference>
<feature type="domain" description="Fatty acid desaturase" evidence="3">
    <location>
        <begin position="41"/>
        <end position="282"/>
    </location>
</feature>
<feature type="transmembrane region" description="Helical" evidence="2">
    <location>
        <begin position="37"/>
        <end position="57"/>
    </location>
</feature>
<dbReference type="EMBL" id="CAJOBA010004592">
    <property type="protein sequence ID" value="CAF3717524.1"/>
    <property type="molecule type" value="Genomic_DNA"/>
</dbReference>
<evidence type="ECO:0000256" key="1">
    <source>
        <dbReference type="SAM" id="MobiDB-lite"/>
    </source>
</evidence>
<comment type="caution">
    <text evidence="6">The sequence shown here is derived from an EMBL/GenBank/DDBJ whole genome shotgun (WGS) entry which is preliminary data.</text>
</comment>
<protein>
    <recommendedName>
        <fullName evidence="8">Fatty acid desaturase domain-containing protein</fullName>
    </recommendedName>
</protein>
<keyword evidence="2" id="KW-1133">Transmembrane helix</keyword>
<feature type="region of interest" description="Disordered" evidence="1">
    <location>
        <begin position="510"/>
        <end position="535"/>
    </location>
</feature>
<organism evidence="6 7">
    <name type="scientific">Didymodactylos carnosus</name>
    <dbReference type="NCBI Taxonomy" id="1234261"/>
    <lineage>
        <taxon>Eukaryota</taxon>
        <taxon>Metazoa</taxon>
        <taxon>Spiralia</taxon>
        <taxon>Gnathifera</taxon>
        <taxon>Rotifera</taxon>
        <taxon>Eurotatoria</taxon>
        <taxon>Bdelloidea</taxon>
        <taxon>Philodinida</taxon>
        <taxon>Philodinidae</taxon>
        <taxon>Didymodactylos</taxon>
    </lineage>
</organism>
<accession>A0A8S2IDZ1</accession>
<keyword evidence="2" id="KW-0472">Membrane</keyword>
<keyword evidence="2" id="KW-0812">Transmembrane</keyword>
<evidence type="ECO:0000313" key="7">
    <source>
        <dbReference type="Proteomes" id="UP000682733"/>
    </source>
</evidence>
<evidence type="ECO:0000313" key="5">
    <source>
        <dbReference type="EMBL" id="CAF0942598.1"/>
    </source>
</evidence>
<dbReference type="Pfam" id="PF00487">
    <property type="entry name" value="FA_desaturase"/>
    <property type="match status" value="1"/>
</dbReference>
<feature type="transmembrane region" description="Helical" evidence="2">
    <location>
        <begin position="6"/>
        <end position="25"/>
    </location>
</feature>
<dbReference type="Proteomes" id="UP000677228">
    <property type="component" value="Unassembled WGS sequence"/>
</dbReference>
<gene>
    <name evidence="5" type="ORF">OVA965_LOCUS11716</name>
    <name evidence="6" type="ORF">TMI583_LOCUS11720</name>
</gene>
<dbReference type="Pfam" id="PF26215">
    <property type="entry name" value="HTH_animal"/>
    <property type="match status" value="1"/>
</dbReference>
<dbReference type="GO" id="GO:0006629">
    <property type="term" value="P:lipid metabolic process"/>
    <property type="evidence" value="ECO:0007669"/>
    <property type="project" value="InterPro"/>
</dbReference>
<evidence type="ECO:0008006" key="8">
    <source>
        <dbReference type="Google" id="ProtNLM"/>
    </source>
</evidence>
<dbReference type="AlphaFoldDB" id="A0A8S2IDZ1"/>
<dbReference type="EMBL" id="CAJNOK010004587">
    <property type="protein sequence ID" value="CAF0942598.1"/>
    <property type="molecule type" value="Genomic_DNA"/>
</dbReference>
<proteinExistence type="predicted"/>
<name>A0A8S2IDZ1_9BILA</name>
<dbReference type="InterPro" id="IPR005804">
    <property type="entry name" value="FA_desaturase_dom"/>
</dbReference>
<dbReference type="InterPro" id="IPR058912">
    <property type="entry name" value="HTH_animal"/>
</dbReference>
<dbReference type="PANTHER" id="PTHR21301">
    <property type="entry name" value="REVERSE TRANSCRIPTASE"/>
    <property type="match status" value="1"/>
</dbReference>
<evidence type="ECO:0000259" key="4">
    <source>
        <dbReference type="Pfam" id="PF26215"/>
    </source>
</evidence>
<evidence type="ECO:0000313" key="6">
    <source>
        <dbReference type="EMBL" id="CAF3717524.1"/>
    </source>
</evidence>
<sequence length="564" mass="66490">MVALPSLIVLIYIITGYIMSIILLLNSCNSFSYEYYTLLYLTIGTCLLAHVLTWSGYMHHELCHNSVFEKTELNLLFGHLMDWLNGACYWPFEELKMQHINHHVRKVEYDVMGKFLAWIQKYDTIRYTLSVCEYVYFPLHAYMLHWRSILSPWWKEQRRFMQHRTIVILSIRLLYFSFFWYFGNGPLILICYLIAYSISIQIMRFTDTFSHDYELIAVGTQTKYLSKTYDMLHTYSIEWDTNLQTPIMIRFLPRLVHSLFFLNFNFHNQHHYATQKKWYELGYKFTSDENVSTKTLPTSVITQLRHQHMTKITKPNTTPINDDDDGYDDKEKMEYIMNHQPDEESKSITDDITIDHNESYSLRGIPKHHFTIPLSTALYAFHTHRLTRLFSNLIKLLGKVNEYHTNVELGYKIDKTLPFLDVLLTNDNGTLFTSVYHKPAAEPYVVPLISHHPRHVFTNIIKTSLTHAIRYSSTFQAFNYERRYIKLTLLYNVSLPTARQSQAALSATTADIGNDQTDENPVEISNPTTETENKQKYYETPAMNAKIIVGNRNRRDAKNELIRK</sequence>
<evidence type="ECO:0000256" key="2">
    <source>
        <dbReference type="SAM" id="Phobius"/>
    </source>
</evidence>